<dbReference type="InterPro" id="IPR049507">
    <property type="entry name" value="SHLD2_OB1"/>
</dbReference>
<dbReference type="Gene3D" id="2.40.50.140">
    <property type="entry name" value="Nucleic acid-binding proteins"/>
    <property type="match status" value="2"/>
</dbReference>
<feature type="non-terminal residue" evidence="3">
    <location>
        <position position="321"/>
    </location>
</feature>
<dbReference type="SUPFAM" id="SSF50249">
    <property type="entry name" value="Nucleic acid-binding proteins"/>
    <property type="match status" value="1"/>
</dbReference>
<evidence type="ECO:0000313" key="4">
    <source>
        <dbReference type="Proteomes" id="UP001164746"/>
    </source>
</evidence>
<feature type="domain" description="HIN-200" evidence="1">
    <location>
        <begin position="43"/>
        <end position="136"/>
    </location>
</feature>
<dbReference type="Pfam" id="PF02760">
    <property type="entry name" value="HIN"/>
    <property type="match status" value="1"/>
</dbReference>
<feature type="domain" description="Shieldin complex subunit 2 first OB fold" evidence="2">
    <location>
        <begin position="179"/>
        <end position="265"/>
    </location>
</feature>
<protein>
    <submittedName>
        <fullName evidence="3">Uncharacterized protein</fullName>
    </submittedName>
</protein>
<evidence type="ECO:0000313" key="3">
    <source>
        <dbReference type="EMBL" id="WAR21535.1"/>
    </source>
</evidence>
<feature type="non-terminal residue" evidence="3">
    <location>
        <position position="1"/>
    </location>
</feature>
<sequence length="321" mass="35928">KIFNVFLFASLLKTLTFQIILLQATTISLFELMNQKGQVPYTKSLKVKVIARETEFSYKNERNEERVLVNCAVADESAAVKCTVYDGSKFSRFAEGKSIILRNIIKKVDAVVVTTNTKVFHCADVDVPDEVVQKAQIILNPPPAPTKPVSEALNSPPKVRVSVKGRIMQEEATREVFVKEERVKVKNIFIEDTSSKCKVALWRNFADQDIRPGDYIHITDVVTNTFRNEVSLTTTSKTKISKTDCPSEVKTYNAISVCVDGDEMTFLLQDDSILCIPAELVELALPEVEKEDIETYIIGKCKPTLSLRCTSKGSTFTSVEL</sequence>
<evidence type="ECO:0000259" key="2">
    <source>
        <dbReference type="Pfam" id="PF21669"/>
    </source>
</evidence>
<name>A0ABY7FH81_MYAAR</name>
<reference evidence="3" key="1">
    <citation type="submission" date="2022-11" db="EMBL/GenBank/DDBJ databases">
        <title>Centuries of genome instability and evolution in soft-shell clam transmissible cancer (bioRxiv).</title>
        <authorList>
            <person name="Hart S.F.M."/>
            <person name="Yonemitsu M.A."/>
            <person name="Giersch R.M."/>
            <person name="Beal B.F."/>
            <person name="Arriagada G."/>
            <person name="Davis B.W."/>
            <person name="Ostrander E.A."/>
            <person name="Goff S.P."/>
            <person name="Metzger M.J."/>
        </authorList>
    </citation>
    <scope>NUCLEOTIDE SEQUENCE</scope>
    <source>
        <strain evidence="3">MELC-2E11</strain>
        <tissue evidence="3">Siphon/mantle</tissue>
    </source>
</reference>
<dbReference type="EMBL" id="CP111023">
    <property type="protein sequence ID" value="WAR21535.1"/>
    <property type="molecule type" value="Genomic_DNA"/>
</dbReference>
<proteinExistence type="predicted"/>
<gene>
    <name evidence="3" type="ORF">MAR_015509</name>
</gene>
<organism evidence="3 4">
    <name type="scientific">Mya arenaria</name>
    <name type="common">Soft-shell clam</name>
    <dbReference type="NCBI Taxonomy" id="6604"/>
    <lineage>
        <taxon>Eukaryota</taxon>
        <taxon>Metazoa</taxon>
        <taxon>Spiralia</taxon>
        <taxon>Lophotrochozoa</taxon>
        <taxon>Mollusca</taxon>
        <taxon>Bivalvia</taxon>
        <taxon>Autobranchia</taxon>
        <taxon>Heteroconchia</taxon>
        <taxon>Euheterodonta</taxon>
        <taxon>Imparidentia</taxon>
        <taxon>Neoheterodontei</taxon>
        <taxon>Myida</taxon>
        <taxon>Myoidea</taxon>
        <taxon>Myidae</taxon>
        <taxon>Mya</taxon>
    </lineage>
</organism>
<dbReference type="Pfam" id="PF21669">
    <property type="entry name" value="SHLD2_OB1"/>
    <property type="match status" value="1"/>
</dbReference>
<dbReference type="CDD" id="cd04491">
    <property type="entry name" value="SoSSB_OBF"/>
    <property type="match status" value="1"/>
</dbReference>
<dbReference type="Proteomes" id="UP001164746">
    <property type="component" value="Chromosome 12"/>
</dbReference>
<dbReference type="InterPro" id="IPR004021">
    <property type="entry name" value="HIN200/IF120x"/>
</dbReference>
<evidence type="ECO:0000259" key="1">
    <source>
        <dbReference type="Pfam" id="PF02760"/>
    </source>
</evidence>
<dbReference type="InterPro" id="IPR012340">
    <property type="entry name" value="NA-bd_OB-fold"/>
</dbReference>
<keyword evidence="4" id="KW-1185">Reference proteome</keyword>
<accession>A0ABY7FH81</accession>